<evidence type="ECO:0000313" key="1">
    <source>
        <dbReference type="EMBL" id="AZA10339.1"/>
    </source>
</evidence>
<accession>A0A3G6IX24</accession>
<name>A0A3G6IX24_9CORY</name>
<reference evidence="1 2" key="1">
    <citation type="submission" date="2018-11" db="EMBL/GenBank/DDBJ databases">
        <authorList>
            <person name="Kleinhagauer T."/>
            <person name="Glaeser S.P."/>
            <person name="Spergser J."/>
            <person name="Ruckert C."/>
            <person name="Kaempfer P."/>
            <person name="Busse H.-J."/>
        </authorList>
    </citation>
    <scope>NUCLEOTIDE SEQUENCE [LARGE SCALE GENOMIC DNA]</scope>
    <source>
        <strain evidence="1 2">812CH</strain>
        <plasmid evidence="2">pccm8832</plasmid>
    </source>
</reference>
<sequence length="117" mass="13958">MNMIAKRIRDRHFWLPYEEKSKNPDYYVFFWGEVEEVEGGEPERERFAYYLEDAKNVEEVLEWSKRKALGRDFAVMLGIERKSHSGEELTQLILLSGEYTKESEYDGYSLSAKFKKN</sequence>
<dbReference type="EMBL" id="CP033899">
    <property type="protein sequence ID" value="AZA10339.1"/>
    <property type="molecule type" value="Genomic_DNA"/>
</dbReference>
<keyword evidence="2" id="KW-1185">Reference proteome</keyword>
<protein>
    <submittedName>
        <fullName evidence="1">Uncharacterized protein</fullName>
    </submittedName>
</protein>
<dbReference type="KEGG" id="cpso:CPPEL_11240"/>
<geneLocation type="plasmid" evidence="2">
    <name>pccm8832</name>
</geneLocation>
<evidence type="ECO:0000313" key="2">
    <source>
        <dbReference type="Proteomes" id="UP000271426"/>
    </source>
</evidence>
<gene>
    <name evidence="1" type="ORF">CPPEL_11240</name>
</gene>
<dbReference type="Proteomes" id="UP000271426">
    <property type="component" value="Plasmid pCCM8832"/>
</dbReference>
<keyword evidence="1" id="KW-0614">Plasmid</keyword>
<dbReference type="AlphaFoldDB" id="A0A3G6IX24"/>
<proteinExistence type="predicted"/>
<organism evidence="1 2">
    <name type="scientific">Corynebacterium pseudopelargi</name>
    <dbReference type="NCBI Taxonomy" id="2080757"/>
    <lineage>
        <taxon>Bacteria</taxon>
        <taxon>Bacillati</taxon>
        <taxon>Actinomycetota</taxon>
        <taxon>Actinomycetes</taxon>
        <taxon>Mycobacteriales</taxon>
        <taxon>Corynebacteriaceae</taxon>
        <taxon>Corynebacterium</taxon>
    </lineage>
</organism>